<evidence type="ECO:0000256" key="3">
    <source>
        <dbReference type="ARBA" id="ARBA00022801"/>
    </source>
</evidence>
<keyword evidence="4" id="KW-0342">GTP-binding</keyword>
<organism evidence="5 6">
    <name type="scientific">Ignicoccus hospitalis (strain KIN4/I / DSM 18386 / JCM 14125)</name>
    <dbReference type="NCBI Taxonomy" id="453591"/>
    <lineage>
        <taxon>Archaea</taxon>
        <taxon>Thermoproteota</taxon>
        <taxon>Thermoprotei</taxon>
        <taxon>Desulfurococcales</taxon>
        <taxon>Desulfurococcaceae</taxon>
        <taxon>Ignicoccus</taxon>
    </lineage>
</organism>
<protein>
    <recommendedName>
        <fullName evidence="7">GTPase</fullName>
    </recommendedName>
</protein>
<proteinExistence type="inferred from homology"/>
<reference evidence="5 6" key="1">
    <citation type="journal article" date="2008" name="Genome Biol.">
        <title>A genomic analysis of the archaeal system Ignicoccus hospitalis-Nanoarchaeum equitans.</title>
        <authorList>
            <person name="Podar M."/>
            <person name="Anderson I."/>
            <person name="Makarova K.S."/>
            <person name="Elkins J.G."/>
            <person name="Ivanova N."/>
            <person name="Wall M.A."/>
            <person name="Lykidis A."/>
            <person name="Mavromatis K."/>
            <person name="Sun H."/>
            <person name="Hudson M.E."/>
            <person name="Chen W."/>
            <person name="Deciu C."/>
            <person name="Hutchison D."/>
            <person name="Eads J.R."/>
            <person name="Anderson A."/>
            <person name="Fernandes F."/>
            <person name="Szeto E."/>
            <person name="Lapidus A."/>
            <person name="Kyrpides N.C."/>
            <person name="Saier M.H.Jr."/>
            <person name="Richardson P.M."/>
            <person name="Rachel R."/>
            <person name="Huber H."/>
            <person name="Eisen J.A."/>
            <person name="Koonin E.V."/>
            <person name="Keller M."/>
            <person name="Stetter K.O."/>
        </authorList>
    </citation>
    <scope>NUCLEOTIDE SEQUENCE [LARGE SCALE GENOMIC DNA]</scope>
    <source>
        <strain evidence="6">KIN4/I / DSM 18386 / JCM 14125</strain>
    </source>
</reference>
<comment type="similarity">
    <text evidence="1">Belongs to the GPN-loop GTPase family.</text>
</comment>
<dbReference type="HOGENOM" id="CLU_037460_3_0_2"/>
<keyword evidence="6" id="KW-1185">Reference proteome</keyword>
<dbReference type="Gene3D" id="3.40.50.300">
    <property type="entry name" value="P-loop containing nucleotide triphosphate hydrolases"/>
    <property type="match status" value="1"/>
</dbReference>
<dbReference type="NCBIfam" id="NF010340">
    <property type="entry name" value="PRK13768.1-2"/>
    <property type="match status" value="1"/>
</dbReference>
<dbReference type="InterPro" id="IPR027417">
    <property type="entry name" value="P-loop_NTPase"/>
</dbReference>
<name>A8ABT5_IGNH4</name>
<evidence type="ECO:0008006" key="7">
    <source>
        <dbReference type="Google" id="ProtNLM"/>
    </source>
</evidence>
<keyword evidence="2" id="KW-0547">Nucleotide-binding</keyword>
<dbReference type="eggNOG" id="arCOG01225">
    <property type="taxonomic scope" value="Archaea"/>
</dbReference>
<accession>A8ABT5</accession>
<evidence type="ECO:0000256" key="2">
    <source>
        <dbReference type="ARBA" id="ARBA00022741"/>
    </source>
</evidence>
<dbReference type="EMBL" id="CP000816">
    <property type="protein sequence ID" value="ABU82387.1"/>
    <property type="molecule type" value="Genomic_DNA"/>
</dbReference>
<dbReference type="GO" id="GO:0005525">
    <property type="term" value="F:GTP binding"/>
    <property type="evidence" value="ECO:0007669"/>
    <property type="project" value="UniProtKB-KW"/>
</dbReference>
<gene>
    <name evidence="5" type="ordered locus">Igni_1211</name>
</gene>
<dbReference type="InterPro" id="IPR004130">
    <property type="entry name" value="Gpn"/>
</dbReference>
<dbReference type="PANTHER" id="PTHR21231:SF8">
    <property type="entry name" value="GPN-LOOP GTPASE 1"/>
    <property type="match status" value="1"/>
</dbReference>
<evidence type="ECO:0000256" key="4">
    <source>
        <dbReference type="ARBA" id="ARBA00023134"/>
    </source>
</evidence>
<dbReference type="Pfam" id="PF03029">
    <property type="entry name" value="ATP_bind_1"/>
    <property type="match status" value="1"/>
</dbReference>
<evidence type="ECO:0000256" key="1">
    <source>
        <dbReference type="ARBA" id="ARBA00005290"/>
    </source>
</evidence>
<dbReference type="GO" id="GO:0003924">
    <property type="term" value="F:GTPase activity"/>
    <property type="evidence" value="ECO:0007669"/>
    <property type="project" value="TreeGrafter"/>
</dbReference>
<dbReference type="PANTHER" id="PTHR21231">
    <property type="entry name" value="XPA-BINDING PROTEIN 1-RELATED"/>
    <property type="match status" value="1"/>
</dbReference>
<keyword evidence="3" id="KW-0378">Hydrolase</keyword>
<dbReference type="Proteomes" id="UP000000262">
    <property type="component" value="Chromosome"/>
</dbReference>
<dbReference type="STRING" id="453591.Igni_1211"/>
<dbReference type="AlphaFoldDB" id="A8ABT5"/>
<sequence length="269" mass="29338">MCRSERGRDVMYFVYLVGTAGSGKTSMTKTLGDWIEDHEMSACRVNLDPAVEVLPYAPDVDVREYVNYKELLKEGLGPNGALVKSVDLMLLYADQLRASIEETESNYVIVDTPGQLELFAYRKSTLELFKKITANDKAVLVYLIDPSLFISEGSADPYSFTSALLLGLSVTARMKVPLIHVISKSDLLSEEIINVIDSWLEDLGSLAMSLGDAPPALARVVEALEEAGLGEVLFASSLTEEGLDNIYAAVQRALAGGEDYATEEPSARL</sequence>
<dbReference type="SUPFAM" id="SSF52540">
    <property type="entry name" value="P-loop containing nucleoside triphosphate hydrolases"/>
    <property type="match status" value="1"/>
</dbReference>
<dbReference type="PhylomeDB" id="A8ABT5"/>
<dbReference type="KEGG" id="iho:Igni_1211"/>
<evidence type="ECO:0000313" key="6">
    <source>
        <dbReference type="Proteomes" id="UP000000262"/>
    </source>
</evidence>
<evidence type="ECO:0000313" key="5">
    <source>
        <dbReference type="EMBL" id="ABU82387.1"/>
    </source>
</evidence>